<dbReference type="Pfam" id="PF05970">
    <property type="entry name" value="PIF1"/>
    <property type="match status" value="1"/>
</dbReference>
<feature type="region of interest" description="Disordered" evidence="2">
    <location>
        <begin position="134"/>
        <end position="162"/>
    </location>
</feature>
<dbReference type="InParanoid" id="B0DI61"/>
<dbReference type="Gene3D" id="3.40.50.300">
    <property type="entry name" value="P-loop containing nucleotide triphosphate hydrolases"/>
    <property type="match status" value="1"/>
</dbReference>
<sequence>MIGGSTDRQNTARRLMTKMVNTLTAKMEIGSPMASLYLLGNPDHYTSHKFILFYWKNYVREARSAWIDTENNTTESFNTEYKDAPDKVVLQKYDGTYIGISSVYDYIYRPTAYERMSLYGWICKAKKEKRSKEEQQEFDVHYDKDELESNAEDDGTDTEGEDEINFLGGGDSIDDDIEDEVGHQDLDSEDELNDYQIMYDEHESHEFLPEHPQYCGLPRCDQGDREYYCSTMLALFKPWQCGKYLKLENESWDEAFVGYSFSARQLELMKNFNIKYKCNDAQDDYSAEMKKKDARENIFGSWEDIGGEVDTNCSLINEDIPIDIDEDMYMLGNPNSINNQKLHEMNRIENVVKNAGWLDSCIGNIDPVDTSFKPGEKQSGSQWNVLVQSLKKLFIATRSKNLPEAKAIKDKNSTSNDEVVVDDISYLNKIFKAEKEHEHQLINTIVHEFSLNDEQERAFRIVANHATMTKSEQLKMYLGGMGGTGKSQVIKALIAFFDRRNESHRIMILAPTGSAAALLNGSTCGCGPVLCMACMSPFCGL</sequence>
<evidence type="ECO:0000313" key="5">
    <source>
        <dbReference type="Proteomes" id="UP000001194"/>
    </source>
</evidence>
<keyword evidence="5" id="KW-1185">Reference proteome</keyword>
<keyword evidence="1" id="KW-0227">DNA damage</keyword>
<evidence type="ECO:0000256" key="1">
    <source>
        <dbReference type="RuleBase" id="RU363044"/>
    </source>
</evidence>
<dbReference type="HOGENOM" id="CLU_029862_0_0_1"/>
<dbReference type="GO" id="GO:0006281">
    <property type="term" value="P:DNA repair"/>
    <property type="evidence" value="ECO:0007669"/>
    <property type="project" value="UniProtKB-KW"/>
</dbReference>
<dbReference type="GO" id="GO:0005524">
    <property type="term" value="F:ATP binding"/>
    <property type="evidence" value="ECO:0007669"/>
    <property type="project" value="UniProtKB-KW"/>
</dbReference>
<accession>B0DI61</accession>
<keyword evidence="1" id="KW-0347">Helicase</keyword>
<feature type="domain" description="DNA helicase Pif1-like DEAD-box helicase" evidence="3">
    <location>
        <begin position="451"/>
        <end position="523"/>
    </location>
</feature>
<comment type="catalytic activity">
    <reaction evidence="1">
        <text>ATP + H2O = ADP + phosphate + H(+)</text>
        <dbReference type="Rhea" id="RHEA:13065"/>
        <dbReference type="ChEBI" id="CHEBI:15377"/>
        <dbReference type="ChEBI" id="CHEBI:15378"/>
        <dbReference type="ChEBI" id="CHEBI:30616"/>
        <dbReference type="ChEBI" id="CHEBI:43474"/>
        <dbReference type="ChEBI" id="CHEBI:456216"/>
        <dbReference type="EC" id="5.6.2.3"/>
    </reaction>
</comment>
<keyword evidence="1" id="KW-0067">ATP-binding</keyword>
<dbReference type="AlphaFoldDB" id="B0DI61"/>
<keyword evidence="1" id="KW-0233">DNA recombination</keyword>
<evidence type="ECO:0000256" key="2">
    <source>
        <dbReference type="SAM" id="MobiDB-lite"/>
    </source>
</evidence>
<keyword evidence="1" id="KW-0234">DNA repair</keyword>
<dbReference type="RefSeq" id="XP_001883625.1">
    <property type="nucleotide sequence ID" value="XM_001883590.1"/>
</dbReference>
<dbReference type="GO" id="GO:0006310">
    <property type="term" value="P:DNA recombination"/>
    <property type="evidence" value="ECO:0007669"/>
    <property type="project" value="UniProtKB-KW"/>
</dbReference>
<evidence type="ECO:0000313" key="4">
    <source>
        <dbReference type="EMBL" id="EDR05521.1"/>
    </source>
</evidence>
<reference evidence="4 5" key="1">
    <citation type="journal article" date="2008" name="Nature">
        <title>The genome of Laccaria bicolor provides insights into mycorrhizal symbiosis.</title>
        <authorList>
            <person name="Martin F."/>
            <person name="Aerts A."/>
            <person name="Ahren D."/>
            <person name="Brun A."/>
            <person name="Danchin E.G.J."/>
            <person name="Duchaussoy F."/>
            <person name="Gibon J."/>
            <person name="Kohler A."/>
            <person name="Lindquist E."/>
            <person name="Pereda V."/>
            <person name="Salamov A."/>
            <person name="Shapiro H.J."/>
            <person name="Wuyts J."/>
            <person name="Blaudez D."/>
            <person name="Buee M."/>
            <person name="Brokstein P."/>
            <person name="Canbaeck B."/>
            <person name="Cohen D."/>
            <person name="Courty P.E."/>
            <person name="Coutinho P.M."/>
            <person name="Delaruelle C."/>
            <person name="Detter J.C."/>
            <person name="Deveau A."/>
            <person name="DiFazio S."/>
            <person name="Duplessis S."/>
            <person name="Fraissinet-Tachet L."/>
            <person name="Lucic E."/>
            <person name="Frey-Klett P."/>
            <person name="Fourrey C."/>
            <person name="Feussner I."/>
            <person name="Gay G."/>
            <person name="Grimwood J."/>
            <person name="Hoegger P.J."/>
            <person name="Jain P."/>
            <person name="Kilaru S."/>
            <person name="Labbe J."/>
            <person name="Lin Y.C."/>
            <person name="Legue V."/>
            <person name="Le Tacon F."/>
            <person name="Marmeisse R."/>
            <person name="Melayah D."/>
            <person name="Montanini B."/>
            <person name="Muratet M."/>
            <person name="Nehls U."/>
            <person name="Niculita-Hirzel H."/>
            <person name="Oudot-Le Secq M.P."/>
            <person name="Peter M."/>
            <person name="Quesneville H."/>
            <person name="Rajashekar B."/>
            <person name="Reich M."/>
            <person name="Rouhier N."/>
            <person name="Schmutz J."/>
            <person name="Yin T."/>
            <person name="Chalot M."/>
            <person name="Henrissat B."/>
            <person name="Kuees U."/>
            <person name="Lucas S."/>
            <person name="Van de Peer Y."/>
            <person name="Podila G.K."/>
            <person name="Polle A."/>
            <person name="Pukkila P.J."/>
            <person name="Richardson P.M."/>
            <person name="Rouze P."/>
            <person name="Sanders I.R."/>
            <person name="Stajich J.E."/>
            <person name="Tunlid A."/>
            <person name="Tuskan G."/>
            <person name="Grigoriev I.V."/>
        </authorList>
    </citation>
    <scope>NUCLEOTIDE SEQUENCE [LARGE SCALE GENOMIC DNA]</scope>
    <source>
        <strain evidence="5">S238N-H82 / ATCC MYA-4686</strain>
    </source>
</reference>
<dbReference type="GO" id="GO:0043139">
    <property type="term" value="F:5'-3' DNA helicase activity"/>
    <property type="evidence" value="ECO:0007669"/>
    <property type="project" value="UniProtKB-EC"/>
</dbReference>
<gene>
    <name evidence="4" type="ORF">LACBIDRAFT_302731</name>
</gene>
<evidence type="ECO:0000259" key="3">
    <source>
        <dbReference type="Pfam" id="PF05970"/>
    </source>
</evidence>
<feature type="compositionally biased region" description="Basic and acidic residues" evidence="2">
    <location>
        <begin position="134"/>
        <end position="144"/>
    </location>
</feature>
<dbReference type="OrthoDB" id="3259294at2759"/>
<dbReference type="Proteomes" id="UP000001194">
    <property type="component" value="Unassembled WGS sequence"/>
</dbReference>
<comment type="cofactor">
    <cofactor evidence="1">
        <name>Mg(2+)</name>
        <dbReference type="ChEBI" id="CHEBI:18420"/>
    </cofactor>
</comment>
<dbReference type="GO" id="GO:0016887">
    <property type="term" value="F:ATP hydrolysis activity"/>
    <property type="evidence" value="ECO:0007669"/>
    <property type="project" value="RHEA"/>
</dbReference>
<dbReference type="EMBL" id="DS547112">
    <property type="protein sequence ID" value="EDR05521.1"/>
    <property type="molecule type" value="Genomic_DNA"/>
</dbReference>
<dbReference type="SUPFAM" id="SSF52540">
    <property type="entry name" value="P-loop containing nucleoside triphosphate hydrolases"/>
    <property type="match status" value="1"/>
</dbReference>
<dbReference type="EC" id="5.6.2.3" evidence="1"/>
<dbReference type="InterPro" id="IPR027417">
    <property type="entry name" value="P-loop_NTPase"/>
</dbReference>
<protein>
    <recommendedName>
        <fullName evidence="1">ATP-dependent DNA helicase</fullName>
        <ecNumber evidence="1">5.6.2.3</ecNumber>
    </recommendedName>
</protein>
<comment type="similarity">
    <text evidence="1">Belongs to the helicase family.</text>
</comment>
<dbReference type="GO" id="GO:0000723">
    <property type="term" value="P:telomere maintenance"/>
    <property type="evidence" value="ECO:0007669"/>
    <property type="project" value="InterPro"/>
</dbReference>
<name>B0DI61_LACBS</name>
<dbReference type="KEGG" id="lbc:LACBIDRAFT_302731"/>
<keyword evidence="1" id="KW-0378">Hydrolase</keyword>
<dbReference type="GeneID" id="6079297"/>
<feature type="compositionally biased region" description="Acidic residues" evidence="2">
    <location>
        <begin position="145"/>
        <end position="162"/>
    </location>
</feature>
<organism evidence="5">
    <name type="scientific">Laccaria bicolor (strain S238N-H82 / ATCC MYA-4686)</name>
    <name type="common">Bicoloured deceiver</name>
    <name type="synonym">Laccaria laccata var. bicolor</name>
    <dbReference type="NCBI Taxonomy" id="486041"/>
    <lineage>
        <taxon>Eukaryota</taxon>
        <taxon>Fungi</taxon>
        <taxon>Dikarya</taxon>
        <taxon>Basidiomycota</taxon>
        <taxon>Agaricomycotina</taxon>
        <taxon>Agaricomycetes</taxon>
        <taxon>Agaricomycetidae</taxon>
        <taxon>Agaricales</taxon>
        <taxon>Agaricineae</taxon>
        <taxon>Hydnangiaceae</taxon>
        <taxon>Laccaria</taxon>
    </lineage>
</organism>
<proteinExistence type="inferred from homology"/>
<dbReference type="STRING" id="486041.B0DI61"/>
<keyword evidence="1" id="KW-0547">Nucleotide-binding</keyword>
<dbReference type="InterPro" id="IPR010285">
    <property type="entry name" value="DNA_helicase_pif1-like_DEAD"/>
</dbReference>